<evidence type="ECO:0000259" key="4">
    <source>
        <dbReference type="Pfam" id="PF13378"/>
    </source>
</evidence>
<accession>A0A841Q084</accession>
<evidence type="ECO:0000313" key="5">
    <source>
        <dbReference type="EMBL" id="MBB6448698.1"/>
    </source>
</evidence>
<dbReference type="Pfam" id="PF13378">
    <property type="entry name" value="MR_MLE_C"/>
    <property type="match status" value="1"/>
</dbReference>
<dbReference type="GO" id="GO:0016836">
    <property type="term" value="F:hydro-lyase activity"/>
    <property type="evidence" value="ECO:0007669"/>
    <property type="project" value="TreeGrafter"/>
</dbReference>
<dbReference type="InterPro" id="IPR046945">
    <property type="entry name" value="RHMD-like"/>
</dbReference>
<evidence type="ECO:0000256" key="1">
    <source>
        <dbReference type="ARBA" id="ARBA00001946"/>
    </source>
</evidence>
<dbReference type="GO" id="GO:0016052">
    <property type="term" value="P:carbohydrate catabolic process"/>
    <property type="evidence" value="ECO:0007669"/>
    <property type="project" value="TreeGrafter"/>
</dbReference>
<organism evidence="5 6">
    <name type="scientific">Geomicrobium halophilum</name>
    <dbReference type="NCBI Taxonomy" id="549000"/>
    <lineage>
        <taxon>Bacteria</taxon>
        <taxon>Bacillati</taxon>
        <taxon>Bacillota</taxon>
        <taxon>Bacilli</taxon>
        <taxon>Bacillales</taxon>
        <taxon>Geomicrobium</taxon>
    </lineage>
</organism>
<dbReference type="GO" id="GO:0000287">
    <property type="term" value="F:magnesium ion binding"/>
    <property type="evidence" value="ECO:0007669"/>
    <property type="project" value="TreeGrafter"/>
</dbReference>
<evidence type="ECO:0000256" key="3">
    <source>
        <dbReference type="ARBA" id="ARBA00022842"/>
    </source>
</evidence>
<dbReference type="PANTHER" id="PTHR13794:SF58">
    <property type="entry name" value="MITOCHONDRIAL ENOLASE SUPERFAMILY MEMBER 1"/>
    <property type="match status" value="1"/>
</dbReference>
<comment type="cofactor">
    <cofactor evidence="1">
        <name>Mg(2+)</name>
        <dbReference type="ChEBI" id="CHEBI:18420"/>
    </cofactor>
</comment>
<protein>
    <submittedName>
        <fullName evidence="5">L-alanine-DL-glutamate epimerase-like enolase superfamily enzyme</fullName>
    </submittedName>
</protein>
<proteinExistence type="predicted"/>
<sequence length="156" mass="17823">MGKKLEEFDIHWLEEPMNPFNKKDHASLAKAINIPIAVGETIYTRYDFRDYIEMGAVDVVQADATKLSGIDEWLEVAALARSYDLEVIPHTNFQQILHVQLAAACSNVPMVECCYESIMDICESQIAVENGYYTLREEPRLNCKFNDKILSDFRIG</sequence>
<dbReference type="PANTHER" id="PTHR13794">
    <property type="entry name" value="ENOLASE SUPERFAMILY, MANDELATE RACEMASE"/>
    <property type="match status" value="1"/>
</dbReference>
<keyword evidence="3" id="KW-0460">Magnesium</keyword>
<dbReference type="RefSeq" id="WP_184402653.1">
    <property type="nucleotide sequence ID" value="NZ_JACHHJ010000001.1"/>
</dbReference>
<keyword evidence="2" id="KW-0479">Metal-binding</keyword>
<comment type="caution">
    <text evidence="5">The sequence shown here is derived from an EMBL/GenBank/DDBJ whole genome shotgun (WGS) entry which is preliminary data.</text>
</comment>
<dbReference type="Gene3D" id="3.20.20.120">
    <property type="entry name" value="Enolase-like C-terminal domain"/>
    <property type="match status" value="1"/>
</dbReference>
<name>A0A841Q084_9BACL</name>
<dbReference type="AlphaFoldDB" id="A0A841Q084"/>
<dbReference type="EMBL" id="JACHHJ010000001">
    <property type="protein sequence ID" value="MBB6448698.1"/>
    <property type="molecule type" value="Genomic_DNA"/>
</dbReference>
<keyword evidence="6" id="KW-1185">Reference proteome</keyword>
<dbReference type="Proteomes" id="UP000568839">
    <property type="component" value="Unassembled WGS sequence"/>
</dbReference>
<feature type="domain" description="Enolase C-terminal" evidence="4">
    <location>
        <begin position="1"/>
        <end position="139"/>
    </location>
</feature>
<dbReference type="InterPro" id="IPR029065">
    <property type="entry name" value="Enolase_C-like"/>
</dbReference>
<dbReference type="SUPFAM" id="SSF51604">
    <property type="entry name" value="Enolase C-terminal domain-like"/>
    <property type="match status" value="1"/>
</dbReference>
<evidence type="ECO:0000313" key="6">
    <source>
        <dbReference type="Proteomes" id="UP000568839"/>
    </source>
</evidence>
<dbReference type="InterPro" id="IPR036849">
    <property type="entry name" value="Enolase-like_C_sf"/>
</dbReference>
<gene>
    <name evidence="5" type="ORF">HNR44_000647</name>
</gene>
<reference evidence="5 6" key="1">
    <citation type="submission" date="2020-08" db="EMBL/GenBank/DDBJ databases">
        <title>Genomic Encyclopedia of Type Strains, Phase IV (KMG-IV): sequencing the most valuable type-strain genomes for metagenomic binning, comparative biology and taxonomic classification.</title>
        <authorList>
            <person name="Goeker M."/>
        </authorList>
    </citation>
    <scope>NUCLEOTIDE SEQUENCE [LARGE SCALE GENOMIC DNA]</scope>
    <source>
        <strain evidence="5 6">DSM 21769</strain>
    </source>
</reference>
<evidence type="ECO:0000256" key="2">
    <source>
        <dbReference type="ARBA" id="ARBA00022723"/>
    </source>
</evidence>